<protein>
    <submittedName>
        <fullName evidence="1">CbtB-domain containing protein</fullName>
    </submittedName>
</protein>
<dbReference type="AlphaFoldDB" id="A0A9X3SRQ4"/>
<evidence type="ECO:0000313" key="1">
    <source>
        <dbReference type="EMBL" id="MDA1361917.1"/>
    </source>
</evidence>
<sequence>MTAITTTMPKTAPRLGRIALLALALTATVFLVAFEQGTLTGGLPVLHEAFHDARHLLGFPCH</sequence>
<dbReference type="EMBL" id="JAPZVP010000017">
    <property type="protein sequence ID" value="MDA1361917.1"/>
    <property type="molecule type" value="Genomic_DNA"/>
</dbReference>
<reference evidence="1" key="1">
    <citation type="submission" date="2022-12" db="EMBL/GenBank/DDBJ databases">
        <title>Gycomyces niveus sp.nov.,a novel actinomycete isolated from soil in Shouguan.</title>
        <authorList>
            <person name="Yang X."/>
        </authorList>
    </citation>
    <scope>NUCLEOTIDE SEQUENCE</scope>
    <source>
        <strain evidence="1">NEAU-A15</strain>
    </source>
</reference>
<organism evidence="1 2">
    <name type="scientific">Glycomyces luteolus</name>
    <dbReference type="NCBI Taxonomy" id="2670330"/>
    <lineage>
        <taxon>Bacteria</taxon>
        <taxon>Bacillati</taxon>
        <taxon>Actinomycetota</taxon>
        <taxon>Actinomycetes</taxon>
        <taxon>Glycomycetales</taxon>
        <taxon>Glycomycetaceae</taxon>
        <taxon>Glycomyces</taxon>
    </lineage>
</organism>
<accession>A0A9X3SRQ4</accession>
<gene>
    <name evidence="1" type="ORF">O1R50_19980</name>
</gene>
<name>A0A9X3SRQ4_9ACTN</name>
<dbReference type="Pfam" id="PF09489">
    <property type="entry name" value="CbtB"/>
    <property type="match status" value="1"/>
</dbReference>
<proteinExistence type="predicted"/>
<comment type="caution">
    <text evidence="1">The sequence shown here is derived from an EMBL/GenBank/DDBJ whole genome shotgun (WGS) entry which is preliminary data.</text>
</comment>
<keyword evidence="2" id="KW-1185">Reference proteome</keyword>
<dbReference type="InterPro" id="IPR012667">
    <property type="entry name" value="CbtB_put"/>
</dbReference>
<evidence type="ECO:0000313" key="2">
    <source>
        <dbReference type="Proteomes" id="UP001146067"/>
    </source>
</evidence>
<dbReference type="RefSeq" id="WP_270111951.1">
    <property type="nucleotide sequence ID" value="NZ_JAPZVP010000017.1"/>
</dbReference>
<dbReference type="Proteomes" id="UP001146067">
    <property type="component" value="Unassembled WGS sequence"/>
</dbReference>